<dbReference type="InterPro" id="IPR001128">
    <property type="entry name" value="Cyt_P450"/>
</dbReference>
<keyword evidence="4" id="KW-0560">Oxidoreductase</keyword>
<evidence type="ECO:0000313" key="7">
    <source>
        <dbReference type="EMBL" id="PWA55972.1"/>
    </source>
</evidence>
<comment type="similarity">
    <text evidence="1">Belongs to the cytochrome P450 family.</text>
</comment>
<dbReference type="OrthoDB" id="1470350at2759"/>
<dbReference type="Proteomes" id="UP000245207">
    <property type="component" value="Unassembled WGS sequence"/>
</dbReference>
<dbReference type="GO" id="GO:0051762">
    <property type="term" value="P:sesquiterpene biosynthetic process"/>
    <property type="evidence" value="ECO:0007669"/>
    <property type="project" value="UniProtKB-ARBA"/>
</dbReference>
<dbReference type="InterPro" id="IPR036396">
    <property type="entry name" value="Cyt_P450_sf"/>
</dbReference>
<accession>A0A2U1M3Z6</accession>
<dbReference type="SUPFAM" id="SSF48264">
    <property type="entry name" value="Cytochrome P450"/>
    <property type="match status" value="1"/>
</dbReference>
<evidence type="ECO:0000256" key="5">
    <source>
        <dbReference type="ARBA" id="ARBA00023004"/>
    </source>
</evidence>
<evidence type="ECO:0000313" key="8">
    <source>
        <dbReference type="Proteomes" id="UP000245207"/>
    </source>
</evidence>
<name>A0A2U1M3Z6_ARTAN</name>
<evidence type="ECO:0000256" key="3">
    <source>
        <dbReference type="ARBA" id="ARBA00022723"/>
    </source>
</evidence>
<gene>
    <name evidence="7" type="ORF">CTI12_AA421350</name>
</gene>
<dbReference type="Pfam" id="PF00067">
    <property type="entry name" value="p450"/>
    <property type="match status" value="1"/>
</dbReference>
<dbReference type="PRINTS" id="PR00463">
    <property type="entry name" value="EP450I"/>
</dbReference>
<evidence type="ECO:0000256" key="6">
    <source>
        <dbReference type="ARBA" id="ARBA00023033"/>
    </source>
</evidence>
<evidence type="ECO:0000256" key="1">
    <source>
        <dbReference type="ARBA" id="ARBA00010617"/>
    </source>
</evidence>
<dbReference type="Gene3D" id="1.10.630.10">
    <property type="entry name" value="Cytochrome P450"/>
    <property type="match status" value="1"/>
</dbReference>
<keyword evidence="8" id="KW-1185">Reference proteome</keyword>
<evidence type="ECO:0000256" key="2">
    <source>
        <dbReference type="ARBA" id="ARBA00022617"/>
    </source>
</evidence>
<dbReference type="PANTHER" id="PTHR47955:SF16">
    <property type="entry name" value="CYTOCHROME P450"/>
    <property type="match status" value="1"/>
</dbReference>
<dbReference type="GO" id="GO:0016705">
    <property type="term" value="F:oxidoreductase activity, acting on paired donors, with incorporation or reduction of molecular oxygen"/>
    <property type="evidence" value="ECO:0007669"/>
    <property type="project" value="InterPro"/>
</dbReference>
<comment type="caution">
    <text evidence="7">The sequence shown here is derived from an EMBL/GenBank/DDBJ whole genome shotgun (WGS) entry which is preliminary data.</text>
</comment>
<dbReference type="GO" id="GO:0004497">
    <property type="term" value="F:monooxygenase activity"/>
    <property type="evidence" value="ECO:0007669"/>
    <property type="project" value="UniProtKB-KW"/>
</dbReference>
<dbReference type="AlphaFoldDB" id="A0A2U1M3Z6"/>
<sequence length="306" mass="34307">MLLRLGSVPTLVASSSEAAQEILKTHDLSLSSRPNSPILEALLYGCKDLAFAPSGEFWKQLKSVVVTHLLSTTQVKSFQSVREKEIGQLIHVLGESYGSSVDISALLFSLAEKIVCTVAIGRTYDGLKLTSLLKTYLSMFTRLSVGSYIPSLSWVDRLTGLMGSAEKVTKEFDEFLEDIIEEHAKGELERNDERQDFIDILLNVQKDNTAGFTLKRDTIKAVILDIFGGGIDSASTNMEWVLSELVRNPRVMKKLQKEITEVARGRSPIVEEDLESPTLKPLLKRVYDYILQSRFFFLINQHKMSN</sequence>
<dbReference type="InterPro" id="IPR002401">
    <property type="entry name" value="Cyt_P450_E_grp-I"/>
</dbReference>
<keyword evidence="2" id="KW-0349">Heme</keyword>
<protein>
    <submittedName>
        <fullName evidence="7">Cytochrome P450</fullName>
    </submittedName>
</protein>
<organism evidence="7 8">
    <name type="scientific">Artemisia annua</name>
    <name type="common">Sweet wormwood</name>
    <dbReference type="NCBI Taxonomy" id="35608"/>
    <lineage>
        <taxon>Eukaryota</taxon>
        <taxon>Viridiplantae</taxon>
        <taxon>Streptophyta</taxon>
        <taxon>Embryophyta</taxon>
        <taxon>Tracheophyta</taxon>
        <taxon>Spermatophyta</taxon>
        <taxon>Magnoliopsida</taxon>
        <taxon>eudicotyledons</taxon>
        <taxon>Gunneridae</taxon>
        <taxon>Pentapetalae</taxon>
        <taxon>asterids</taxon>
        <taxon>campanulids</taxon>
        <taxon>Asterales</taxon>
        <taxon>Asteraceae</taxon>
        <taxon>Asteroideae</taxon>
        <taxon>Anthemideae</taxon>
        <taxon>Artemisiinae</taxon>
        <taxon>Artemisia</taxon>
    </lineage>
</organism>
<keyword evidence="5" id="KW-0408">Iron</keyword>
<dbReference type="GO" id="GO:0005506">
    <property type="term" value="F:iron ion binding"/>
    <property type="evidence" value="ECO:0007669"/>
    <property type="project" value="InterPro"/>
</dbReference>
<dbReference type="GO" id="GO:0020037">
    <property type="term" value="F:heme binding"/>
    <property type="evidence" value="ECO:0007669"/>
    <property type="project" value="InterPro"/>
</dbReference>
<keyword evidence="6" id="KW-0503">Monooxygenase</keyword>
<dbReference type="PANTHER" id="PTHR47955">
    <property type="entry name" value="CYTOCHROME P450 FAMILY 71 PROTEIN"/>
    <property type="match status" value="1"/>
</dbReference>
<reference evidence="7 8" key="1">
    <citation type="journal article" date="2018" name="Mol. Plant">
        <title>The genome of Artemisia annua provides insight into the evolution of Asteraceae family and artemisinin biosynthesis.</title>
        <authorList>
            <person name="Shen Q."/>
            <person name="Zhang L."/>
            <person name="Liao Z."/>
            <person name="Wang S."/>
            <person name="Yan T."/>
            <person name="Shi P."/>
            <person name="Liu M."/>
            <person name="Fu X."/>
            <person name="Pan Q."/>
            <person name="Wang Y."/>
            <person name="Lv Z."/>
            <person name="Lu X."/>
            <person name="Zhang F."/>
            <person name="Jiang W."/>
            <person name="Ma Y."/>
            <person name="Chen M."/>
            <person name="Hao X."/>
            <person name="Li L."/>
            <person name="Tang Y."/>
            <person name="Lv G."/>
            <person name="Zhou Y."/>
            <person name="Sun X."/>
            <person name="Brodelius P.E."/>
            <person name="Rose J.K.C."/>
            <person name="Tang K."/>
        </authorList>
    </citation>
    <scope>NUCLEOTIDE SEQUENCE [LARGE SCALE GENOMIC DNA]</scope>
    <source>
        <strain evidence="8">cv. Huhao1</strain>
        <tissue evidence="7">Leaf</tissue>
    </source>
</reference>
<evidence type="ECO:0000256" key="4">
    <source>
        <dbReference type="ARBA" id="ARBA00023002"/>
    </source>
</evidence>
<dbReference type="EMBL" id="PKPP01006604">
    <property type="protein sequence ID" value="PWA55972.1"/>
    <property type="molecule type" value="Genomic_DNA"/>
</dbReference>
<proteinExistence type="inferred from homology"/>
<keyword evidence="3" id="KW-0479">Metal-binding</keyword>